<dbReference type="InterPro" id="IPR016455">
    <property type="entry name" value="XTH"/>
</dbReference>
<keyword evidence="8" id="KW-0052">Apoplast</keyword>
<dbReference type="PROSITE" id="PS51762">
    <property type="entry name" value="GH16_2"/>
    <property type="match status" value="1"/>
</dbReference>
<feature type="active site" description="Proton donor" evidence="6">
    <location>
        <position position="119"/>
    </location>
</feature>
<keyword evidence="8" id="KW-0961">Cell wall biogenesis/degradation</keyword>
<keyword evidence="5 8" id="KW-0326">Glycosidase</keyword>
<feature type="chain" id="PRO_5035961820" description="Xyloglucan endotransglucosylase/hydrolase" evidence="8">
    <location>
        <begin position="29"/>
        <end position="304"/>
    </location>
</feature>
<dbReference type="InterPro" id="IPR010713">
    <property type="entry name" value="XET_C"/>
</dbReference>
<dbReference type="Gene3D" id="2.60.120.200">
    <property type="match status" value="1"/>
</dbReference>
<feature type="active site" description="Nucleophile" evidence="6">
    <location>
        <position position="115"/>
    </location>
</feature>
<dbReference type="GO" id="GO:0010411">
    <property type="term" value="P:xyloglucan metabolic process"/>
    <property type="evidence" value="ECO:0007669"/>
    <property type="project" value="InterPro"/>
</dbReference>
<keyword evidence="11" id="KW-1185">Reference proteome</keyword>
<keyword evidence="2 8" id="KW-0378">Hydrolase</keyword>
<evidence type="ECO:0000259" key="9">
    <source>
        <dbReference type="PROSITE" id="PS51762"/>
    </source>
</evidence>
<dbReference type="Pfam" id="PF00722">
    <property type="entry name" value="Glyco_hydro_16"/>
    <property type="match status" value="1"/>
</dbReference>
<dbReference type="OrthoDB" id="4781at2759"/>
<comment type="PTM">
    <text evidence="8">Contains at least one intrachain disulfide bond essential for its enzymatic activity.</text>
</comment>
<dbReference type="AlphaFoldDB" id="A0A8T2SIM9"/>
<comment type="similarity">
    <text evidence="8">Belongs to the glycosyl hydrolase 16 family.</text>
</comment>
<comment type="subcellular location">
    <subcellularLocation>
        <location evidence="8">Secreted</location>
        <location evidence="8">Cell wall</location>
    </subcellularLocation>
    <subcellularLocation>
        <location evidence="8">Secreted</location>
        <location evidence="8">Extracellular space</location>
        <location evidence="8">Apoplast</location>
    </subcellularLocation>
</comment>
<keyword evidence="8" id="KW-0134">Cell wall</keyword>
<dbReference type="InterPro" id="IPR044791">
    <property type="entry name" value="Beta-glucanase/XTH"/>
</dbReference>
<dbReference type="PIRSF" id="PIRSF005604">
    <property type="entry name" value="XET"/>
    <property type="match status" value="1"/>
</dbReference>
<dbReference type="GO" id="GO:0048046">
    <property type="term" value="C:apoplast"/>
    <property type="evidence" value="ECO:0007669"/>
    <property type="project" value="UniProtKB-SubCell"/>
</dbReference>
<comment type="function">
    <text evidence="8">Catalyzes xyloglucan endohydrolysis (XEH) and/or endotransglycosylation (XET). Cleaves and religates xyloglucan polymers, an essential constituent of the primary cell wall, and thereby participates in cell wall construction of growing tissues.</text>
</comment>
<dbReference type="Pfam" id="PF06955">
    <property type="entry name" value="XET_C"/>
    <property type="match status" value="1"/>
</dbReference>
<evidence type="ECO:0000256" key="2">
    <source>
        <dbReference type="ARBA" id="ARBA00022801"/>
    </source>
</evidence>
<dbReference type="PROSITE" id="PS51257">
    <property type="entry name" value="PROKAR_LIPOPROTEIN"/>
    <property type="match status" value="1"/>
</dbReference>
<dbReference type="FunFam" id="2.60.120.200:FF:000025">
    <property type="entry name" value="Xyloglucan endotransglucosylase/hydrolase"/>
    <property type="match status" value="1"/>
</dbReference>
<keyword evidence="8" id="KW-0732">Signal</keyword>
<organism evidence="10 11">
    <name type="scientific">Ceratopteris richardii</name>
    <name type="common">Triangle waterfern</name>
    <dbReference type="NCBI Taxonomy" id="49495"/>
    <lineage>
        <taxon>Eukaryota</taxon>
        <taxon>Viridiplantae</taxon>
        <taxon>Streptophyta</taxon>
        <taxon>Embryophyta</taxon>
        <taxon>Tracheophyta</taxon>
        <taxon>Polypodiopsida</taxon>
        <taxon>Polypodiidae</taxon>
        <taxon>Polypodiales</taxon>
        <taxon>Pteridineae</taxon>
        <taxon>Pteridaceae</taxon>
        <taxon>Parkerioideae</taxon>
        <taxon>Ceratopteris</taxon>
    </lineage>
</organism>
<dbReference type="CDD" id="cd02176">
    <property type="entry name" value="GH16_XET"/>
    <property type="match status" value="1"/>
</dbReference>
<feature type="signal peptide" evidence="8">
    <location>
        <begin position="1"/>
        <end position="28"/>
    </location>
</feature>
<evidence type="ECO:0000256" key="4">
    <source>
        <dbReference type="ARBA" id="ARBA00023180"/>
    </source>
</evidence>
<dbReference type="PANTHER" id="PTHR31062">
    <property type="entry name" value="XYLOGLUCAN ENDOTRANSGLUCOSYLASE/HYDROLASE PROTEIN 8-RELATED"/>
    <property type="match status" value="1"/>
</dbReference>
<dbReference type="Proteomes" id="UP000825935">
    <property type="component" value="Chromosome 19"/>
</dbReference>
<evidence type="ECO:0000256" key="6">
    <source>
        <dbReference type="PIRSR" id="PIRSR005604-1"/>
    </source>
</evidence>
<feature type="glycosylation site" description="N-linked (GlcNAc...) asparagine" evidence="7">
    <location>
        <position position="123"/>
    </location>
</feature>
<feature type="domain" description="GH16" evidence="9">
    <location>
        <begin position="28"/>
        <end position="229"/>
    </location>
</feature>
<evidence type="ECO:0000256" key="1">
    <source>
        <dbReference type="ARBA" id="ARBA00022679"/>
    </source>
</evidence>
<keyword evidence="8" id="KW-0964">Secreted</keyword>
<dbReference type="InterPro" id="IPR008264">
    <property type="entry name" value="Beta_glucanase"/>
</dbReference>
<evidence type="ECO:0000313" key="11">
    <source>
        <dbReference type="Proteomes" id="UP000825935"/>
    </source>
</evidence>
<dbReference type="InterPro" id="IPR013320">
    <property type="entry name" value="ConA-like_dom_sf"/>
</dbReference>
<dbReference type="InterPro" id="IPR000757">
    <property type="entry name" value="Beta-glucanase-like"/>
</dbReference>
<evidence type="ECO:0000256" key="8">
    <source>
        <dbReference type="RuleBase" id="RU361120"/>
    </source>
</evidence>
<dbReference type="EC" id="2.4.1.207" evidence="8"/>
<protein>
    <recommendedName>
        <fullName evidence="8">Xyloglucan endotransglucosylase/hydrolase</fullName>
        <ecNumber evidence="8">2.4.1.207</ecNumber>
    </recommendedName>
</protein>
<evidence type="ECO:0000313" key="10">
    <source>
        <dbReference type="EMBL" id="KAH7351930.1"/>
    </source>
</evidence>
<keyword evidence="3" id="KW-1015">Disulfide bond</keyword>
<keyword evidence="1 8" id="KW-0808">Transferase</keyword>
<dbReference type="EMBL" id="CM035424">
    <property type="protein sequence ID" value="KAH7351930.1"/>
    <property type="molecule type" value="Genomic_DNA"/>
</dbReference>
<dbReference type="OMA" id="HTEANCE"/>
<dbReference type="GO" id="GO:0004553">
    <property type="term" value="F:hydrolase activity, hydrolyzing O-glycosyl compounds"/>
    <property type="evidence" value="ECO:0007669"/>
    <property type="project" value="InterPro"/>
</dbReference>
<proteinExistence type="inferred from homology"/>
<dbReference type="GO" id="GO:0016762">
    <property type="term" value="F:xyloglucan:xyloglucosyl transferase activity"/>
    <property type="evidence" value="ECO:0007669"/>
    <property type="project" value="UniProtKB-EC"/>
</dbReference>
<dbReference type="PROSITE" id="PS01034">
    <property type="entry name" value="GH16_1"/>
    <property type="match status" value="1"/>
</dbReference>
<evidence type="ECO:0000256" key="3">
    <source>
        <dbReference type="ARBA" id="ARBA00023157"/>
    </source>
</evidence>
<dbReference type="GO" id="GO:0071555">
    <property type="term" value="P:cell wall organization"/>
    <property type="evidence" value="ECO:0007669"/>
    <property type="project" value="UniProtKB-KW"/>
</dbReference>
<dbReference type="InterPro" id="IPR008263">
    <property type="entry name" value="GH16_AS"/>
</dbReference>
<reference evidence="10" key="1">
    <citation type="submission" date="2021-08" db="EMBL/GenBank/DDBJ databases">
        <title>WGS assembly of Ceratopteris richardii.</title>
        <authorList>
            <person name="Marchant D.B."/>
            <person name="Chen G."/>
            <person name="Jenkins J."/>
            <person name="Shu S."/>
            <person name="Leebens-Mack J."/>
            <person name="Grimwood J."/>
            <person name="Schmutz J."/>
            <person name="Soltis P."/>
            <person name="Soltis D."/>
            <person name="Chen Z.-H."/>
        </authorList>
    </citation>
    <scope>NUCLEOTIDE SEQUENCE</scope>
    <source>
        <strain evidence="10">Whitten #5841</strain>
        <tissue evidence="10">Leaf</tissue>
    </source>
</reference>
<dbReference type="GO" id="GO:0042546">
    <property type="term" value="P:cell wall biogenesis"/>
    <property type="evidence" value="ECO:0007669"/>
    <property type="project" value="InterPro"/>
</dbReference>
<name>A0A8T2SIM9_CERRI</name>
<dbReference type="SUPFAM" id="SSF49899">
    <property type="entry name" value="Concanavalin A-like lectins/glucanases"/>
    <property type="match status" value="1"/>
</dbReference>
<keyword evidence="4" id="KW-0325">Glycoprotein</keyword>
<dbReference type="PRINTS" id="PR00737">
    <property type="entry name" value="GLHYDRLASE16"/>
</dbReference>
<evidence type="ECO:0000256" key="7">
    <source>
        <dbReference type="PIRSR" id="PIRSR005604-2"/>
    </source>
</evidence>
<sequence>MNLCRCHRAQCALAMLLTVSCFTTSVFAAARRNFIPASSFRDEFVVTWAPNNVRFPEVNSDALQLVLDQNTGSGFASKDSFLFGNIDMEMKLIPGDSAGTVTTFYLSSEGSNHDELDFEFLGNTSGQPYALQTNVFSSGIGGREQRIFLWFDPTKDFHTYSVRWSPYRVVFLVDGTPIRVFSNNEAVGVPYMRNQPMRVFSSIFNGDSWATQGGAVKIEWSHGPFAASYRGFSASNACRASSSAGAVACVRAASNHISATGGMPKQKGFNRRRLNWVKRNFMIYDYCKDVARYSPAPPECTREF</sequence>
<comment type="caution">
    <text evidence="10">The sequence shown here is derived from an EMBL/GenBank/DDBJ whole genome shotgun (WGS) entry which is preliminary data.</text>
</comment>
<gene>
    <name evidence="10" type="ORF">KP509_19G020900</name>
</gene>
<accession>A0A8T2SIM9</accession>
<evidence type="ECO:0000256" key="5">
    <source>
        <dbReference type="ARBA" id="ARBA00023295"/>
    </source>
</evidence>